<dbReference type="InterPro" id="IPR036163">
    <property type="entry name" value="HMA_dom_sf"/>
</dbReference>
<evidence type="ECO:0000256" key="3">
    <source>
        <dbReference type="ARBA" id="ARBA00023289"/>
    </source>
</evidence>
<reference evidence="7 8" key="1">
    <citation type="submission" date="2017-09" db="EMBL/GenBank/DDBJ databases">
        <title>WGS assembly of Aquilegia coerulea Goldsmith.</title>
        <authorList>
            <person name="Hodges S."/>
            <person name="Kramer E."/>
            <person name="Nordborg M."/>
            <person name="Tomkins J."/>
            <person name="Borevitz J."/>
            <person name="Derieg N."/>
            <person name="Yan J."/>
            <person name="Mihaltcheva S."/>
            <person name="Hayes R.D."/>
            <person name="Rokhsar D."/>
        </authorList>
    </citation>
    <scope>NUCLEOTIDE SEQUENCE [LARGE SCALE GENOMIC DNA]</scope>
    <source>
        <strain evidence="8">cv. Goldsmith</strain>
    </source>
</reference>
<dbReference type="PANTHER" id="PTHR45868">
    <property type="entry name" value="HEAVY METAL-ASSOCIATED ISOPRENYLATED PLANT PROTEIN 33-RELATED"/>
    <property type="match status" value="1"/>
</dbReference>
<dbReference type="Pfam" id="PF00403">
    <property type="entry name" value="HMA"/>
    <property type="match status" value="1"/>
</dbReference>
<dbReference type="EMBL" id="KZ305041">
    <property type="protein sequence ID" value="PIA40681.1"/>
    <property type="molecule type" value="Genomic_DNA"/>
</dbReference>
<dbReference type="SUPFAM" id="SSF55008">
    <property type="entry name" value="HMA, heavy metal-associated domain"/>
    <property type="match status" value="1"/>
</dbReference>
<evidence type="ECO:0000256" key="4">
    <source>
        <dbReference type="ARBA" id="ARBA00024045"/>
    </source>
</evidence>
<gene>
    <name evidence="7" type="ORF">AQUCO_02400027v1</name>
</gene>
<evidence type="ECO:0000313" key="8">
    <source>
        <dbReference type="Proteomes" id="UP000230069"/>
    </source>
</evidence>
<evidence type="ECO:0000256" key="1">
    <source>
        <dbReference type="ARBA" id="ARBA00022481"/>
    </source>
</evidence>
<evidence type="ECO:0000256" key="2">
    <source>
        <dbReference type="ARBA" id="ARBA00022723"/>
    </source>
</evidence>
<feature type="region of interest" description="Disordered" evidence="5">
    <location>
        <begin position="140"/>
        <end position="168"/>
    </location>
</feature>
<sequence length="264" mass="29721">MAKELELKKIELKVSINCCDGCKRKVKKLLQSIEGVLKTEIDSSQPKVTVLVGNVDPKYLIKKLLKIGKQAEIWTDIGNKKPEKDKKEIAEVVAANTRKEKAIDGDGGVKLSNSCDKDKCLKSNEKKDIKINLGREEDKRLEKKETEKEDKKLSSNNNNDNSRDVEYNSAQPISLVPGTRSDMNTMQSQYYPIGEHTSRFSISAYSTSTVASSYANPQIYYTGADHYFYGRPIEQMPVQVNLYPPVPRVGDYFSDENTVGCHVM</sequence>
<feature type="domain" description="HMA" evidence="6">
    <location>
        <begin position="7"/>
        <end position="72"/>
    </location>
</feature>
<dbReference type="CDD" id="cd00371">
    <property type="entry name" value="HMA"/>
    <property type="match status" value="1"/>
</dbReference>
<keyword evidence="1" id="KW-0488">Methylation</keyword>
<evidence type="ECO:0000313" key="7">
    <source>
        <dbReference type="EMBL" id="PIA40681.1"/>
    </source>
</evidence>
<dbReference type="OrthoDB" id="689350at2759"/>
<dbReference type="AlphaFoldDB" id="A0A2G5DAY3"/>
<dbReference type="InParanoid" id="A0A2G5DAY3"/>
<dbReference type="PANTHER" id="PTHR45868:SF14">
    <property type="entry name" value="OS08G0205500 PROTEIN"/>
    <property type="match status" value="1"/>
</dbReference>
<keyword evidence="3" id="KW-0636">Prenylation</keyword>
<name>A0A2G5DAY3_AQUCA</name>
<keyword evidence="2" id="KW-0479">Metal-binding</keyword>
<accession>A0A2G5DAY3</accession>
<dbReference type="GO" id="GO:0046872">
    <property type="term" value="F:metal ion binding"/>
    <property type="evidence" value="ECO:0007669"/>
    <property type="project" value="UniProtKB-KW"/>
</dbReference>
<proteinExistence type="inferred from homology"/>
<dbReference type="InterPro" id="IPR006121">
    <property type="entry name" value="HMA_dom"/>
</dbReference>
<evidence type="ECO:0000259" key="6">
    <source>
        <dbReference type="PROSITE" id="PS50846"/>
    </source>
</evidence>
<protein>
    <recommendedName>
        <fullName evidence="6">HMA domain-containing protein</fullName>
    </recommendedName>
</protein>
<dbReference type="Proteomes" id="UP000230069">
    <property type="component" value="Unassembled WGS sequence"/>
</dbReference>
<comment type="similarity">
    <text evidence="4">Belongs to the HIPP family.</text>
</comment>
<dbReference type="PROSITE" id="PS50846">
    <property type="entry name" value="HMA_2"/>
    <property type="match status" value="1"/>
</dbReference>
<dbReference type="Gene3D" id="3.30.70.100">
    <property type="match status" value="1"/>
</dbReference>
<organism evidence="7 8">
    <name type="scientific">Aquilegia coerulea</name>
    <name type="common">Rocky mountain columbine</name>
    <dbReference type="NCBI Taxonomy" id="218851"/>
    <lineage>
        <taxon>Eukaryota</taxon>
        <taxon>Viridiplantae</taxon>
        <taxon>Streptophyta</taxon>
        <taxon>Embryophyta</taxon>
        <taxon>Tracheophyta</taxon>
        <taxon>Spermatophyta</taxon>
        <taxon>Magnoliopsida</taxon>
        <taxon>Ranunculales</taxon>
        <taxon>Ranunculaceae</taxon>
        <taxon>Thalictroideae</taxon>
        <taxon>Aquilegia</taxon>
    </lineage>
</organism>
<feature type="compositionally biased region" description="Basic and acidic residues" evidence="5">
    <location>
        <begin position="140"/>
        <end position="153"/>
    </location>
</feature>
<evidence type="ECO:0000256" key="5">
    <source>
        <dbReference type="SAM" id="MobiDB-lite"/>
    </source>
</evidence>
<dbReference type="STRING" id="218851.A0A2G5DAY3"/>
<keyword evidence="3" id="KW-0449">Lipoprotein</keyword>
<keyword evidence="8" id="KW-1185">Reference proteome</keyword>